<comment type="caution">
    <text evidence="10">The sequence shown here is derived from an EMBL/GenBank/DDBJ whole genome shotgun (WGS) entry which is preliminary data.</text>
</comment>
<evidence type="ECO:0000256" key="5">
    <source>
        <dbReference type="ARBA" id="ARBA00022691"/>
    </source>
</evidence>
<evidence type="ECO:0000256" key="9">
    <source>
        <dbReference type="HAMAP-Rule" id="MF_00834"/>
    </source>
</evidence>
<dbReference type="InterPro" id="IPR015424">
    <property type="entry name" value="PyrdxlP-dep_Trfase"/>
</dbReference>
<dbReference type="FunFam" id="3.40.640.10:FF:000004">
    <property type="entry name" value="Acetylornithine aminotransferase"/>
    <property type="match status" value="1"/>
</dbReference>
<dbReference type="InterPro" id="IPR005815">
    <property type="entry name" value="BioA"/>
</dbReference>
<comment type="subunit">
    <text evidence="9">Homodimer.</text>
</comment>
<dbReference type="GO" id="GO:0030170">
    <property type="term" value="F:pyridoxal phosphate binding"/>
    <property type="evidence" value="ECO:0007669"/>
    <property type="project" value="UniProtKB-UniRule"/>
</dbReference>
<dbReference type="NCBIfam" id="TIGR00508">
    <property type="entry name" value="bioA"/>
    <property type="match status" value="1"/>
</dbReference>
<dbReference type="InterPro" id="IPR015422">
    <property type="entry name" value="PyrdxlP-dep_Trfase_small"/>
</dbReference>
<gene>
    <name evidence="9" type="primary">bioA</name>
    <name evidence="10" type="ORF">DI555_11800</name>
</gene>
<dbReference type="Gene3D" id="3.90.1150.10">
    <property type="entry name" value="Aspartate Aminotransferase, domain 1"/>
    <property type="match status" value="1"/>
</dbReference>
<comment type="similarity">
    <text evidence="9">Belongs to the class-III pyridoxal-phosphate-dependent aminotransferase family. BioA subfamily.</text>
</comment>
<evidence type="ECO:0000313" key="10">
    <source>
        <dbReference type="EMBL" id="PZQ54706.1"/>
    </source>
</evidence>
<dbReference type="GO" id="GO:0009102">
    <property type="term" value="P:biotin biosynthetic process"/>
    <property type="evidence" value="ECO:0007669"/>
    <property type="project" value="UniProtKB-UniRule"/>
</dbReference>
<feature type="modified residue" description="N6-(pyridoxal phosphate)lysine" evidence="9">
    <location>
        <position position="259"/>
    </location>
</feature>
<dbReference type="AlphaFoldDB" id="A0A2W5NMR3"/>
<comment type="cofactor">
    <cofactor evidence="1 9">
        <name>pyridoxal 5'-phosphate</name>
        <dbReference type="ChEBI" id="CHEBI:597326"/>
    </cofactor>
</comment>
<comment type="pathway">
    <text evidence="2 9">Cofactor biosynthesis; biotin biosynthesis; 7,8-diaminononanoate from 8-amino-7-oxononanoate (SAM route): step 1/1.</text>
</comment>
<keyword evidence="6 9" id="KW-0093">Biotin biosynthesis</keyword>
<dbReference type="Gene3D" id="3.40.640.10">
    <property type="entry name" value="Type I PLP-dependent aspartate aminotransferase-like (Major domain)"/>
    <property type="match status" value="1"/>
</dbReference>
<name>A0A2W5NMR3_9SPHN</name>
<keyword evidence="4 9" id="KW-0808">Transferase</keyword>
<feature type="binding site" evidence="9">
    <location>
        <position position="44"/>
    </location>
    <ligand>
        <name>substrate</name>
    </ligand>
</feature>
<evidence type="ECO:0000256" key="1">
    <source>
        <dbReference type="ARBA" id="ARBA00001933"/>
    </source>
</evidence>
<dbReference type="EMBL" id="QFPX01000008">
    <property type="protein sequence ID" value="PZQ54706.1"/>
    <property type="molecule type" value="Genomic_DNA"/>
</dbReference>
<feature type="binding site" evidence="9">
    <location>
        <position position="259"/>
    </location>
    <ligand>
        <name>substrate</name>
    </ligand>
</feature>
<dbReference type="HAMAP" id="MF_00834">
    <property type="entry name" value="BioA"/>
    <property type="match status" value="1"/>
</dbReference>
<feature type="binding site" evidence="9">
    <location>
        <position position="293"/>
    </location>
    <ligand>
        <name>substrate</name>
    </ligand>
</feature>
<dbReference type="NCBIfam" id="NF004624">
    <property type="entry name" value="PRK05964.1"/>
    <property type="match status" value="1"/>
</dbReference>
<feature type="binding site" evidence="9">
    <location>
        <begin position="294"/>
        <end position="295"/>
    </location>
    <ligand>
        <name>pyridoxal 5'-phosphate</name>
        <dbReference type="ChEBI" id="CHEBI:597326"/>
    </ligand>
</feature>
<accession>A0A2W5NMR3</accession>
<dbReference type="InterPro" id="IPR005814">
    <property type="entry name" value="Aminotrans_3"/>
</dbReference>
<feature type="binding site" evidence="9">
    <location>
        <position position="136"/>
    </location>
    <ligand>
        <name>substrate</name>
    </ligand>
</feature>
<dbReference type="Proteomes" id="UP000249082">
    <property type="component" value="Unassembled WGS sequence"/>
</dbReference>
<dbReference type="GO" id="GO:0004015">
    <property type="term" value="F:adenosylmethionine-8-amino-7-oxononanoate transaminase activity"/>
    <property type="evidence" value="ECO:0007669"/>
    <property type="project" value="UniProtKB-UniRule"/>
</dbReference>
<feature type="binding site" evidence="9">
    <location>
        <position position="230"/>
    </location>
    <ligand>
        <name>pyridoxal 5'-phosphate</name>
        <dbReference type="ChEBI" id="CHEBI:597326"/>
    </ligand>
</feature>
<evidence type="ECO:0000256" key="4">
    <source>
        <dbReference type="ARBA" id="ARBA00022679"/>
    </source>
</evidence>
<protein>
    <recommendedName>
        <fullName evidence="9">Adenosylmethionine-8-amino-7-oxononanoate aminotransferase</fullName>
        <ecNumber evidence="9">2.6.1.62</ecNumber>
    </recommendedName>
    <alternativeName>
        <fullName evidence="9">7,8-diamino-pelargonic acid aminotransferase</fullName>
        <shortName evidence="9">DAPA AT</shortName>
        <shortName evidence="9">DAPA aminotransferase</shortName>
    </alternativeName>
    <alternativeName>
        <fullName evidence="9">7,8-diaminononanoate synthase</fullName>
        <shortName evidence="9">DANS</shortName>
    </alternativeName>
    <alternativeName>
        <fullName evidence="9">Diaminopelargonic acid synthase</fullName>
    </alternativeName>
</protein>
<keyword evidence="9" id="KW-0963">Cytoplasm</keyword>
<proteinExistence type="inferred from homology"/>
<dbReference type="UniPathway" id="UPA00078">
    <property type="reaction ID" value="UER00160"/>
</dbReference>
<feature type="binding site" evidence="9">
    <location>
        <begin position="104"/>
        <end position="105"/>
    </location>
    <ligand>
        <name>pyridoxal 5'-phosphate</name>
        <dbReference type="ChEBI" id="CHEBI:597326"/>
    </ligand>
</feature>
<evidence type="ECO:0000256" key="7">
    <source>
        <dbReference type="ARBA" id="ARBA00022898"/>
    </source>
</evidence>
<organism evidence="10 11">
    <name type="scientific">Novosphingobium pentaromativorans</name>
    <dbReference type="NCBI Taxonomy" id="205844"/>
    <lineage>
        <taxon>Bacteria</taxon>
        <taxon>Pseudomonadati</taxon>
        <taxon>Pseudomonadota</taxon>
        <taxon>Alphaproteobacteria</taxon>
        <taxon>Sphingomonadales</taxon>
        <taxon>Sphingomonadaceae</taxon>
        <taxon>Novosphingobium</taxon>
    </lineage>
</organism>
<comment type="subcellular location">
    <subcellularLocation>
        <location evidence="9">Cytoplasm</location>
    </subcellularLocation>
</comment>
<dbReference type="GO" id="GO:0004141">
    <property type="term" value="F:dethiobiotin synthase activity"/>
    <property type="evidence" value="ECO:0007669"/>
    <property type="project" value="TreeGrafter"/>
</dbReference>
<dbReference type="PANTHER" id="PTHR42684:SF3">
    <property type="entry name" value="ADENOSYLMETHIONINE-8-AMINO-7-OXONONANOATE AMINOTRANSFERASE"/>
    <property type="match status" value="1"/>
</dbReference>
<dbReference type="InterPro" id="IPR015421">
    <property type="entry name" value="PyrdxlP-dep_Trfase_major"/>
</dbReference>
<comment type="function">
    <text evidence="9">Catalyzes the transfer of the alpha-amino group from S-adenosyl-L-methionine (SAM) to 7-keto-8-aminopelargonic acid (KAPA) to form 7,8-diaminopelargonic acid (DAPA). It is the only aminotransferase known to utilize SAM as an amino donor.</text>
</comment>
<evidence type="ECO:0000256" key="2">
    <source>
        <dbReference type="ARBA" id="ARBA00005063"/>
    </source>
</evidence>
<evidence type="ECO:0000256" key="3">
    <source>
        <dbReference type="ARBA" id="ARBA00022576"/>
    </source>
</evidence>
<comment type="catalytic activity">
    <reaction evidence="8 9">
        <text>(8S)-8-amino-7-oxononanoate + S-adenosyl-L-methionine = S-adenosyl-4-methylsulfanyl-2-oxobutanoate + (7R,8S)-7,8-diammoniononanoate</text>
        <dbReference type="Rhea" id="RHEA:16861"/>
        <dbReference type="ChEBI" id="CHEBI:16490"/>
        <dbReference type="ChEBI" id="CHEBI:59789"/>
        <dbReference type="ChEBI" id="CHEBI:149468"/>
        <dbReference type="ChEBI" id="CHEBI:149469"/>
        <dbReference type="EC" id="2.6.1.62"/>
    </reaction>
</comment>
<dbReference type="SUPFAM" id="SSF53383">
    <property type="entry name" value="PLP-dependent transferases"/>
    <property type="match status" value="1"/>
</dbReference>
<keyword evidence="5 9" id="KW-0949">S-adenosyl-L-methionine</keyword>
<sequence>MTSSVWHPFTQHGLQEPVPLVTHAEGALLHTADGRAVVDAVSSWWVTTHGHSHPRIRAAIAEQAQKLDQIIFAGWTHEPAEHVAAGLRAIMPESLTRVFFSDSGSTSVEVALKMALGYWHWRGENRHRIVVMENSYHGDTIGAMSVGERGVFNQPYEPLLFDVGRIPFPSAGAEQATLDALEALCRQPDTAALIVEPLILGAGGMLVYGPETLASMQAICARHGVLFIADEVMTAWGRTGTLLACEQAGVVPDILCLSKGLTGGAVPLAVTMASEAIFEAHYSTDRARMFFHSSSYTANPIACAAAAANLAIWREEPVLDRIATLAGKQAAWIEKLGQFCHFDNPRTIGTVAALDLKTSGTSGYMSDLAPRLMAFFRERDVLLRPLGNTVYVMPPYCITDDQLGQVWEAIGEAVISF</sequence>
<evidence type="ECO:0000313" key="11">
    <source>
        <dbReference type="Proteomes" id="UP000249082"/>
    </source>
</evidence>
<keyword evidence="3 9" id="KW-0032">Aminotransferase</keyword>
<dbReference type="Pfam" id="PF00202">
    <property type="entry name" value="Aminotran_3"/>
    <property type="match status" value="1"/>
</dbReference>
<dbReference type="PANTHER" id="PTHR42684">
    <property type="entry name" value="ADENOSYLMETHIONINE-8-AMINO-7-OXONONANOATE AMINOTRANSFERASE"/>
    <property type="match status" value="1"/>
</dbReference>
<keyword evidence="7 9" id="KW-0663">Pyridoxal phosphate</keyword>
<dbReference type="EC" id="2.6.1.62" evidence="9"/>
<evidence type="ECO:0000256" key="6">
    <source>
        <dbReference type="ARBA" id="ARBA00022756"/>
    </source>
</evidence>
<reference evidence="10 11" key="1">
    <citation type="submission" date="2017-08" db="EMBL/GenBank/DDBJ databases">
        <title>Infants hospitalized years apart are colonized by the same room-sourced microbial strains.</title>
        <authorList>
            <person name="Brooks B."/>
            <person name="Olm M.R."/>
            <person name="Firek B.A."/>
            <person name="Baker R."/>
            <person name="Thomas B.C."/>
            <person name="Morowitz M.J."/>
            <person name="Banfield J.F."/>
        </authorList>
    </citation>
    <scope>NUCLEOTIDE SEQUENCE [LARGE SCALE GENOMIC DNA]</scope>
    <source>
        <strain evidence="10">S2_005_002_R2_33</strain>
    </source>
</reference>
<evidence type="ECO:0000256" key="8">
    <source>
        <dbReference type="ARBA" id="ARBA00048449"/>
    </source>
</evidence>
<dbReference type="GO" id="GO:0005737">
    <property type="term" value="C:cytoplasm"/>
    <property type="evidence" value="ECO:0007669"/>
    <property type="project" value="UniProtKB-SubCell"/>
</dbReference>
<feature type="binding site" evidence="9">
    <location>
        <position position="384"/>
    </location>
    <ligand>
        <name>substrate</name>
    </ligand>
</feature>
<dbReference type="CDD" id="cd00610">
    <property type="entry name" value="OAT_like"/>
    <property type="match status" value="1"/>
</dbReference>
<feature type="site" description="Participates in the substrate recognition with KAPA and in a stacking interaction with the adenine ring of SAM" evidence="9">
    <location>
        <position position="9"/>
    </location>
</feature>